<dbReference type="RefSeq" id="YP_010801036.1">
    <property type="nucleotide sequence ID" value="NC_076937.1"/>
</dbReference>
<organism evidence="1 2">
    <name type="scientific">Burg el Arab virus</name>
    <dbReference type="NCBI Taxonomy" id="2686073"/>
    <lineage>
        <taxon>Viruses</taxon>
        <taxon>Riboviria</taxon>
        <taxon>Orthornavirae</taxon>
        <taxon>Negarnaviricota</taxon>
        <taxon>Haploviricotina</taxon>
        <taxon>Monjiviricetes</taxon>
        <taxon>Mononegavirales</taxon>
        <taxon>Rhabdoviridae</taxon>
        <taxon>Alpharhabdovirinae</taxon>
        <taxon>Sunrhavirus</taxon>
        <taxon>Sunrhavirus alexandria</taxon>
    </lineage>
</organism>
<gene>
    <name evidence="1" type="primary">U4</name>
</gene>
<evidence type="ECO:0000313" key="2">
    <source>
        <dbReference type="Proteomes" id="UP000830016"/>
    </source>
</evidence>
<accession>A0AAE8XBN4</accession>
<keyword evidence="2" id="KW-1185">Reference proteome</keyword>
<reference evidence="2" key="1">
    <citation type="journal article" date="2021" name="Viruses">
        <title>Genome Characterization of Bird-Related Rhabdoviruses Circulating in Africa.</title>
        <authorList>
            <person name="Luo D.-S."/>
            <person name="Zhou Z.-J."/>
            <person name="Ge X.-Y."/>
            <person name="Bourhy H."/>
            <person name="Shi Z.-L."/>
            <person name="Grandadam M."/>
            <person name="Dacheux L."/>
        </authorList>
    </citation>
    <scope>NUCLEOTIDE SEQUENCE [LARGE SCALE GENOMIC DNA]</scope>
</reference>
<proteinExistence type="predicted"/>
<sequence>MTKRSWPGHILHSERSIAQVHHAKSMINIFLFQLMCQRLKKVTKISKSNSPQIKEVLFMTHHLSSLASSLSSHLKGLVLI</sequence>
<dbReference type="GeneID" id="80539714"/>
<protein>
    <submittedName>
        <fullName evidence="1">Uncharacterized protein</fullName>
    </submittedName>
</protein>
<dbReference type="Proteomes" id="UP000830016">
    <property type="component" value="Segment"/>
</dbReference>
<dbReference type="EMBL" id="MW491759">
    <property type="protein sequence ID" value="UAU42901.1"/>
    <property type="molecule type" value="Viral_cRNA"/>
</dbReference>
<evidence type="ECO:0000313" key="1">
    <source>
        <dbReference type="EMBL" id="UAU42901.1"/>
    </source>
</evidence>
<name>A0AAE8XBN4_9RHAB</name>
<dbReference type="KEGG" id="vg:80539714"/>